<dbReference type="EMBL" id="JAIQZJ010000006">
    <property type="protein sequence ID" value="MBZ5738688.1"/>
    <property type="molecule type" value="Genomic_DNA"/>
</dbReference>
<comment type="cofactor">
    <cofactor evidence="1">
        <name>Zn(2+)</name>
        <dbReference type="ChEBI" id="CHEBI:29105"/>
    </cofactor>
</comment>
<dbReference type="InterPro" id="IPR011650">
    <property type="entry name" value="Peptidase_M20_dimer"/>
</dbReference>
<evidence type="ECO:0000256" key="4">
    <source>
        <dbReference type="ARBA" id="ARBA00022801"/>
    </source>
</evidence>
<dbReference type="InterPro" id="IPR002933">
    <property type="entry name" value="Peptidase_M20"/>
</dbReference>
<evidence type="ECO:0000256" key="2">
    <source>
        <dbReference type="ARBA" id="ARBA00006247"/>
    </source>
</evidence>
<evidence type="ECO:0000256" key="3">
    <source>
        <dbReference type="ARBA" id="ARBA00022723"/>
    </source>
</evidence>
<dbReference type="PANTHER" id="PTHR43808">
    <property type="entry name" value="ACETYLORNITHINE DEACETYLASE"/>
    <property type="match status" value="1"/>
</dbReference>
<reference evidence="7 8" key="1">
    <citation type="submission" date="2021-09" db="EMBL/GenBank/DDBJ databases">
        <title>Whole genome sequence of Nocardioides sp. GBK3QG-3.</title>
        <authorList>
            <person name="Tuo L."/>
        </authorList>
    </citation>
    <scope>NUCLEOTIDE SEQUENCE [LARGE SCALE GENOMIC DNA]</scope>
    <source>
        <strain evidence="7 8">GBK3QG-3</strain>
    </source>
</reference>
<dbReference type="SUPFAM" id="SSF55031">
    <property type="entry name" value="Bacterial exopeptidase dimerisation domain"/>
    <property type="match status" value="1"/>
</dbReference>
<dbReference type="InterPro" id="IPR036264">
    <property type="entry name" value="Bact_exopeptidase_dim_dom"/>
</dbReference>
<dbReference type="Gene3D" id="1.10.150.900">
    <property type="match status" value="1"/>
</dbReference>
<name>A0ABS7UDF0_9ACTN</name>
<accession>A0ABS7UDF0</accession>
<comment type="similarity">
    <text evidence="2">Belongs to the peptidase M20A family.</text>
</comment>
<proteinExistence type="inferred from homology"/>
<dbReference type="Gene3D" id="3.30.70.360">
    <property type="match status" value="1"/>
</dbReference>
<evidence type="ECO:0000313" key="8">
    <source>
        <dbReference type="Proteomes" id="UP000780875"/>
    </source>
</evidence>
<dbReference type="PANTHER" id="PTHR43808:SF8">
    <property type="entry name" value="PEPTIDASE M20 DIMERISATION DOMAIN-CONTAINING PROTEIN"/>
    <property type="match status" value="1"/>
</dbReference>
<dbReference type="RefSeq" id="WP_224123062.1">
    <property type="nucleotide sequence ID" value="NZ_JAIQZJ010000006.1"/>
</dbReference>
<keyword evidence="5" id="KW-0862">Zinc</keyword>
<dbReference type="InterPro" id="IPR050072">
    <property type="entry name" value="Peptidase_M20A"/>
</dbReference>
<keyword evidence="3" id="KW-0479">Metal-binding</keyword>
<evidence type="ECO:0000256" key="1">
    <source>
        <dbReference type="ARBA" id="ARBA00001947"/>
    </source>
</evidence>
<keyword evidence="4" id="KW-0378">Hydrolase</keyword>
<evidence type="ECO:0000256" key="5">
    <source>
        <dbReference type="ARBA" id="ARBA00022833"/>
    </source>
</evidence>
<keyword evidence="8" id="KW-1185">Reference proteome</keyword>
<organism evidence="7 8">
    <name type="scientific">Nocardioides mangrovi</name>
    <dbReference type="NCBI Taxonomy" id="2874580"/>
    <lineage>
        <taxon>Bacteria</taxon>
        <taxon>Bacillati</taxon>
        <taxon>Actinomycetota</taxon>
        <taxon>Actinomycetes</taxon>
        <taxon>Propionibacteriales</taxon>
        <taxon>Nocardioidaceae</taxon>
        <taxon>Nocardioides</taxon>
    </lineage>
</organism>
<evidence type="ECO:0000259" key="6">
    <source>
        <dbReference type="Pfam" id="PF07687"/>
    </source>
</evidence>
<dbReference type="SUPFAM" id="SSF53187">
    <property type="entry name" value="Zn-dependent exopeptidases"/>
    <property type="match status" value="1"/>
</dbReference>
<dbReference type="Pfam" id="PF01546">
    <property type="entry name" value="Peptidase_M20"/>
    <property type="match status" value="1"/>
</dbReference>
<gene>
    <name evidence="7" type="ORF">K8U61_10990</name>
</gene>
<dbReference type="Gene3D" id="3.40.630.10">
    <property type="entry name" value="Zn peptidases"/>
    <property type="match status" value="1"/>
</dbReference>
<sequence>MTPIHAEVIEVARALIRLDTSNAPGLDAHETAPATYLHDYLTDAGVDCELVARDPRRANLVARIPGSDPGAPSLAYVGHLDVVPADPRDWTHPPFAAVVDEGGWMWGRGAIDMKNEVAARAVAMAELARTGFRPRGDLWLIAVADEEDGMADVGMRWLLEARPDIRPDLAVNEGGGMRLPLADGRVLQTISVGEKGTYPVRVVAVGEAGHASTPDVGRNAVPLLGELLARVGRGMPTPAPSPHVDAMLAVLVGPYDDRAAALAAAAALHPVLAHDIPALGGTTMAPTLLSGSVKRNVMPARASVELDCRILPGTSTADVERAVRSRLGMDLPYELEWPEPLIAGSASSPTTELMSAISRVLVASGDDAELLPMLCTGFTDSVYLREAGTPTAYGFSPFRETSAEVITAGFHNADERVHVDDLLLSVEFHLALARDLLG</sequence>
<evidence type="ECO:0000313" key="7">
    <source>
        <dbReference type="EMBL" id="MBZ5738688.1"/>
    </source>
</evidence>
<protein>
    <submittedName>
        <fullName evidence="7">M20/M25/M40 family metallo-hydrolase</fullName>
    </submittedName>
</protein>
<comment type="caution">
    <text evidence="7">The sequence shown here is derived from an EMBL/GenBank/DDBJ whole genome shotgun (WGS) entry which is preliminary data.</text>
</comment>
<dbReference type="Proteomes" id="UP000780875">
    <property type="component" value="Unassembled WGS sequence"/>
</dbReference>
<dbReference type="Pfam" id="PF07687">
    <property type="entry name" value="M20_dimer"/>
    <property type="match status" value="1"/>
</dbReference>
<feature type="domain" description="Peptidase M20 dimerisation" evidence="6">
    <location>
        <begin position="193"/>
        <end position="327"/>
    </location>
</feature>